<feature type="region of interest" description="Disordered" evidence="1">
    <location>
        <begin position="1"/>
        <end position="25"/>
    </location>
</feature>
<evidence type="ECO:0000313" key="3">
    <source>
        <dbReference type="Proteomes" id="UP001443914"/>
    </source>
</evidence>
<dbReference type="PANTHER" id="PTHR34681">
    <property type="entry name" value="UVEAL AUTOANTIGEN WITH COILED-COIL/ANKYRIN"/>
    <property type="match status" value="1"/>
</dbReference>
<gene>
    <name evidence="2" type="ORF">RND81_12G061600</name>
</gene>
<feature type="compositionally biased region" description="Basic and acidic residues" evidence="1">
    <location>
        <begin position="135"/>
        <end position="156"/>
    </location>
</feature>
<dbReference type="PANTHER" id="PTHR34681:SF2">
    <property type="entry name" value="UVEAL AUTOANTIGEN WITH COILED-COIL_ANKYRIN"/>
    <property type="match status" value="1"/>
</dbReference>
<evidence type="ECO:0000313" key="2">
    <source>
        <dbReference type="EMBL" id="KAK9671886.1"/>
    </source>
</evidence>
<feature type="compositionally biased region" description="Polar residues" evidence="1">
    <location>
        <begin position="93"/>
        <end position="107"/>
    </location>
</feature>
<sequence length="165" mass="18459">MATSDSPSSSLSFVPSLSASKKENLSMTKSKLDELMESRSEISNRIQNLKQDLQNWRTKLETQVKSHREELTELRKSLEVEVTQLKSEFQGLRTTLQQQQEDVTASLRNMGLQDPPKDAQTASSPQIDDDSSSIEARHKEASNDKSSDKDSPREGIEAEIIVPSP</sequence>
<accession>A0AAW1H5N4</accession>
<dbReference type="AlphaFoldDB" id="A0AAW1H5N4"/>
<comment type="caution">
    <text evidence="2">The sequence shown here is derived from an EMBL/GenBank/DDBJ whole genome shotgun (WGS) entry which is preliminary data.</text>
</comment>
<dbReference type="Proteomes" id="UP001443914">
    <property type="component" value="Unassembled WGS sequence"/>
</dbReference>
<proteinExistence type="predicted"/>
<feature type="region of interest" description="Disordered" evidence="1">
    <location>
        <begin position="93"/>
        <end position="165"/>
    </location>
</feature>
<organism evidence="2 3">
    <name type="scientific">Saponaria officinalis</name>
    <name type="common">Common soapwort</name>
    <name type="synonym">Lychnis saponaria</name>
    <dbReference type="NCBI Taxonomy" id="3572"/>
    <lineage>
        <taxon>Eukaryota</taxon>
        <taxon>Viridiplantae</taxon>
        <taxon>Streptophyta</taxon>
        <taxon>Embryophyta</taxon>
        <taxon>Tracheophyta</taxon>
        <taxon>Spermatophyta</taxon>
        <taxon>Magnoliopsida</taxon>
        <taxon>eudicotyledons</taxon>
        <taxon>Gunneridae</taxon>
        <taxon>Pentapetalae</taxon>
        <taxon>Caryophyllales</taxon>
        <taxon>Caryophyllaceae</taxon>
        <taxon>Caryophylleae</taxon>
        <taxon>Saponaria</taxon>
    </lineage>
</organism>
<keyword evidence="3" id="KW-1185">Reference proteome</keyword>
<name>A0AAW1H5N4_SAPOF</name>
<protein>
    <recommendedName>
        <fullName evidence="4">CAP-Gly domain-containing linker protein 1-like</fullName>
    </recommendedName>
</protein>
<reference evidence="2" key="1">
    <citation type="submission" date="2024-03" db="EMBL/GenBank/DDBJ databases">
        <title>WGS assembly of Saponaria officinalis var. Norfolk2.</title>
        <authorList>
            <person name="Jenkins J."/>
            <person name="Shu S."/>
            <person name="Grimwood J."/>
            <person name="Barry K."/>
            <person name="Goodstein D."/>
            <person name="Schmutz J."/>
            <person name="Leebens-Mack J."/>
            <person name="Osbourn A."/>
        </authorList>
    </citation>
    <scope>NUCLEOTIDE SEQUENCE [LARGE SCALE GENOMIC DNA]</scope>
    <source>
        <strain evidence="2">JIC</strain>
    </source>
</reference>
<feature type="compositionally biased region" description="Low complexity" evidence="1">
    <location>
        <begin position="1"/>
        <end position="19"/>
    </location>
</feature>
<dbReference type="SUPFAM" id="SSF58100">
    <property type="entry name" value="Bacterial hemolysins"/>
    <property type="match status" value="1"/>
</dbReference>
<evidence type="ECO:0000256" key="1">
    <source>
        <dbReference type="SAM" id="MobiDB-lite"/>
    </source>
</evidence>
<dbReference type="EMBL" id="JBDFQZ010000012">
    <property type="protein sequence ID" value="KAK9671886.1"/>
    <property type="molecule type" value="Genomic_DNA"/>
</dbReference>
<evidence type="ECO:0008006" key="4">
    <source>
        <dbReference type="Google" id="ProtNLM"/>
    </source>
</evidence>
<dbReference type="Gene3D" id="1.20.58.130">
    <property type="match status" value="1"/>
</dbReference>